<accession>A0A9D0ZAF7</accession>
<dbReference type="AlphaFoldDB" id="A0A9D0ZAF7"/>
<dbReference type="Proteomes" id="UP000886887">
    <property type="component" value="Unassembled WGS sequence"/>
</dbReference>
<dbReference type="InterPro" id="IPR006379">
    <property type="entry name" value="HAD-SF_hydro_IIB"/>
</dbReference>
<dbReference type="EMBL" id="DVFJ01000021">
    <property type="protein sequence ID" value="HIQ71860.1"/>
    <property type="molecule type" value="Genomic_DNA"/>
</dbReference>
<gene>
    <name evidence="1" type="ORF">IAB73_06625</name>
</gene>
<comment type="caution">
    <text evidence="1">The sequence shown here is derived from an EMBL/GenBank/DDBJ whole genome shotgun (WGS) entry which is preliminary data.</text>
</comment>
<organism evidence="1 2">
    <name type="scientific">Candidatus Onthenecus intestinigallinarum</name>
    <dbReference type="NCBI Taxonomy" id="2840875"/>
    <lineage>
        <taxon>Bacteria</taxon>
        <taxon>Bacillati</taxon>
        <taxon>Bacillota</taxon>
        <taxon>Clostridia</taxon>
        <taxon>Eubacteriales</taxon>
        <taxon>Candidatus Onthenecus</taxon>
    </lineage>
</organism>
<dbReference type="GO" id="GO:0005829">
    <property type="term" value="C:cytosol"/>
    <property type="evidence" value="ECO:0007669"/>
    <property type="project" value="TreeGrafter"/>
</dbReference>
<name>A0A9D0ZAF7_9FIRM</name>
<dbReference type="NCBIfam" id="TIGR01484">
    <property type="entry name" value="HAD-SF-IIB"/>
    <property type="match status" value="1"/>
</dbReference>
<dbReference type="Pfam" id="PF08282">
    <property type="entry name" value="Hydrolase_3"/>
    <property type="match status" value="1"/>
</dbReference>
<dbReference type="GO" id="GO:0000287">
    <property type="term" value="F:magnesium ion binding"/>
    <property type="evidence" value="ECO:0007669"/>
    <property type="project" value="TreeGrafter"/>
</dbReference>
<dbReference type="Gene3D" id="3.30.1240.10">
    <property type="match status" value="1"/>
</dbReference>
<protein>
    <submittedName>
        <fullName evidence="1">HAD family phosphatase</fullName>
    </submittedName>
</protein>
<dbReference type="InterPro" id="IPR036412">
    <property type="entry name" value="HAD-like_sf"/>
</dbReference>
<reference evidence="1" key="1">
    <citation type="submission" date="2020-10" db="EMBL/GenBank/DDBJ databases">
        <authorList>
            <person name="Gilroy R."/>
        </authorList>
    </citation>
    <scope>NUCLEOTIDE SEQUENCE</scope>
    <source>
        <strain evidence="1">ChiSxjej2B14-6234</strain>
    </source>
</reference>
<dbReference type="InterPro" id="IPR023214">
    <property type="entry name" value="HAD_sf"/>
</dbReference>
<dbReference type="Gene3D" id="3.40.50.1000">
    <property type="entry name" value="HAD superfamily/HAD-like"/>
    <property type="match status" value="1"/>
</dbReference>
<reference evidence="1" key="2">
    <citation type="journal article" date="2021" name="PeerJ">
        <title>Extensive microbial diversity within the chicken gut microbiome revealed by metagenomics and culture.</title>
        <authorList>
            <person name="Gilroy R."/>
            <person name="Ravi A."/>
            <person name="Getino M."/>
            <person name="Pursley I."/>
            <person name="Horton D.L."/>
            <person name="Alikhan N.F."/>
            <person name="Baker D."/>
            <person name="Gharbi K."/>
            <person name="Hall N."/>
            <person name="Watson M."/>
            <person name="Adriaenssens E.M."/>
            <person name="Foster-Nyarko E."/>
            <person name="Jarju S."/>
            <person name="Secka A."/>
            <person name="Antonio M."/>
            <person name="Oren A."/>
            <person name="Chaudhuri R.R."/>
            <person name="La Ragione R."/>
            <person name="Hildebrand F."/>
            <person name="Pallen M.J."/>
        </authorList>
    </citation>
    <scope>NUCLEOTIDE SEQUENCE</scope>
    <source>
        <strain evidence="1">ChiSxjej2B14-6234</strain>
    </source>
</reference>
<evidence type="ECO:0000313" key="2">
    <source>
        <dbReference type="Proteomes" id="UP000886887"/>
    </source>
</evidence>
<dbReference type="SUPFAM" id="SSF56784">
    <property type="entry name" value="HAD-like"/>
    <property type="match status" value="1"/>
</dbReference>
<dbReference type="PROSITE" id="PS01229">
    <property type="entry name" value="COF_2"/>
    <property type="match status" value="1"/>
</dbReference>
<dbReference type="PANTHER" id="PTHR10000:SF25">
    <property type="entry name" value="PHOSPHATASE YKRA-RELATED"/>
    <property type="match status" value="1"/>
</dbReference>
<dbReference type="PANTHER" id="PTHR10000">
    <property type="entry name" value="PHOSPHOSERINE PHOSPHATASE"/>
    <property type="match status" value="1"/>
</dbReference>
<dbReference type="GO" id="GO:0016791">
    <property type="term" value="F:phosphatase activity"/>
    <property type="evidence" value="ECO:0007669"/>
    <property type="project" value="TreeGrafter"/>
</dbReference>
<proteinExistence type="predicted"/>
<evidence type="ECO:0000313" key="1">
    <source>
        <dbReference type="EMBL" id="HIQ71860.1"/>
    </source>
</evidence>
<sequence>MGLIFFDVDGTLLDGAFRAPDSTREALRRAQQKGHLLFVNTGRVPCNIDPAVREMNFDGYVCGCGTTVELHGQTLLRRSMTHAQSVELVRALREARVPAFLEGQRHVYFDGAGAGCDALARAQAGFVALGIYAPVDEADADFTFDKFYAYLTADSDAAAFDTLLKRWGLEAIDRGGGEREVVPAGFSKASGIEVVRAHLGVPLADCYALGDSTNDLSMLRHVPGSIAMGDGVRAIFPYCAYVTASLEQDGVYRALEHFGLI</sequence>